<reference evidence="3 4" key="1">
    <citation type="journal article" date="2014" name="Int. J. Syst. Evol. Microbiol.">
        <title>Complete genome sequence of Corynebacterium casei LMG S-19264T (=DSM 44701T), isolated from a smear-ripened cheese.</title>
        <authorList>
            <consortium name="US DOE Joint Genome Institute (JGI-PGF)"/>
            <person name="Walter F."/>
            <person name="Albersmeier A."/>
            <person name="Kalinowski J."/>
            <person name="Ruckert C."/>
        </authorList>
    </citation>
    <scope>NUCLEOTIDE SEQUENCE [LARGE SCALE GENOMIC DNA]</scope>
    <source>
        <strain evidence="3 4">CGMCC 1.12976</strain>
    </source>
</reference>
<name>A0A917BCF7_9MICO</name>
<gene>
    <name evidence="3" type="ORF">GCM10011399_31020</name>
</gene>
<keyword evidence="4" id="KW-1185">Reference proteome</keyword>
<accession>A0A917BCF7</accession>
<dbReference type="InterPro" id="IPR013538">
    <property type="entry name" value="ASHA1/2-like_C"/>
</dbReference>
<dbReference type="EMBL" id="BMGP01000006">
    <property type="protein sequence ID" value="GGF35833.1"/>
    <property type="molecule type" value="Genomic_DNA"/>
</dbReference>
<protein>
    <submittedName>
        <fullName evidence="3">Activator of HSP90 ATPase</fullName>
    </submittedName>
</protein>
<dbReference type="InterPro" id="IPR023393">
    <property type="entry name" value="START-like_dom_sf"/>
</dbReference>
<dbReference type="SUPFAM" id="SSF55961">
    <property type="entry name" value="Bet v1-like"/>
    <property type="match status" value="1"/>
</dbReference>
<evidence type="ECO:0000313" key="3">
    <source>
        <dbReference type="EMBL" id="GGF35833.1"/>
    </source>
</evidence>
<comment type="caution">
    <text evidence="3">The sequence shown here is derived from an EMBL/GenBank/DDBJ whole genome shotgun (WGS) entry which is preliminary data.</text>
</comment>
<organism evidence="3 4">
    <name type="scientific">Subtercola lobariae</name>
    <dbReference type="NCBI Taxonomy" id="1588641"/>
    <lineage>
        <taxon>Bacteria</taxon>
        <taxon>Bacillati</taxon>
        <taxon>Actinomycetota</taxon>
        <taxon>Actinomycetes</taxon>
        <taxon>Micrococcales</taxon>
        <taxon>Microbacteriaceae</taxon>
        <taxon>Subtercola</taxon>
    </lineage>
</organism>
<dbReference type="CDD" id="cd07814">
    <property type="entry name" value="SRPBCC_CalC_Aha1-like"/>
    <property type="match status" value="1"/>
</dbReference>
<dbReference type="Gene3D" id="3.30.530.20">
    <property type="match status" value="1"/>
</dbReference>
<dbReference type="Proteomes" id="UP000598775">
    <property type="component" value="Unassembled WGS sequence"/>
</dbReference>
<proteinExistence type="inferred from homology"/>
<evidence type="ECO:0000313" key="4">
    <source>
        <dbReference type="Proteomes" id="UP000598775"/>
    </source>
</evidence>
<sequence>MTDGITITRTFAAPRELIYALWSTPEHFSVWFGTEAVAVPLETLSMDVRVGGAWAATMHIPDGPIINWVGEYLEVDPPARLAFTMTDDPANAAREPVTIDLVEVAGGTEMTMTQSGGNLTEEQYAQTIVGYNSFFDVMEKIIAEQQE</sequence>
<evidence type="ECO:0000259" key="2">
    <source>
        <dbReference type="Pfam" id="PF08327"/>
    </source>
</evidence>
<comment type="similarity">
    <text evidence="1">Belongs to the AHA1 family.</text>
</comment>
<evidence type="ECO:0000256" key="1">
    <source>
        <dbReference type="ARBA" id="ARBA00006817"/>
    </source>
</evidence>
<dbReference type="Pfam" id="PF08327">
    <property type="entry name" value="AHSA1"/>
    <property type="match status" value="1"/>
</dbReference>
<feature type="domain" description="Activator of Hsp90 ATPase homologue 1/2-like C-terminal" evidence="2">
    <location>
        <begin position="12"/>
        <end position="142"/>
    </location>
</feature>
<dbReference type="RefSeq" id="WP_188679875.1">
    <property type="nucleotide sequence ID" value="NZ_BMGP01000006.1"/>
</dbReference>
<dbReference type="AlphaFoldDB" id="A0A917BCF7"/>